<feature type="compositionally biased region" description="Polar residues" evidence="1">
    <location>
        <begin position="17"/>
        <end position="27"/>
    </location>
</feature>
<organism evidence="2">
    <name type="scientific">Physcomitrium patens</name>
    <name type="common">Spreading-leaved earth moss</name>
    <name type="synonym">Physcomitrella patens</name>
    <dbReference type="NCBI Taxonomy" id="3218"/>
    <lineage>
        <taxon>Eukaryota</taxon>
        <taxon>Viridiplantae</taxon>
        <taxon>Streptophyta</taxon>
        <taxon>Embryophyta</taxon>
        <taxon>Bryophyta</taxon>
        <taxon>Bryophytina</taxon>
        <taxon>Bryopsida</taxon>
        <taxon>Funariidae</taxon>
        <taxon>Funariales</taxon>
        <taxon>Funariaceae</taxon>
        <taxon>Physcomitrium</taxon>
    </lineage>
</organism>
<gene>
    <name evidence="2" type="ORF">PHYPA_006215</name>
</gene>
<sequence>MIDEECGEPPPPPGSENLASISPTSPGSPGCLMRQDSWPQFLQVGGRAGGGGAAAAAAERCREDKSIPPRSLLHSLLYFLPPSPHTQKKTLQWSRGEPEPERDRKTNLHSSLERESLARFDSCVGQYGKIGQTHTKGFPTSRGHNTQGI</sequence>
<evidence type="ECO:0000313" key="4">
    <source>
        <dbReference type="Proteomes" id="UP000006727"/>
    </source>
</evidence>
<protein>
    <submittedName>
        <fullName evidence="2 3">Uncharacterized protein</fullName>
    </submittedName>
</protein>
<dbReference type="EnsemblPlants" id="Pp3c4_14620V3.1">
    <property type="protein sequence ID" value="PAC:32919111.CDS.1"/>
    <property type="gene ID" value="Pp3c4_14620"/>
</dbReference>
<feature type="region of interest" description="Disordered" evidence="1">
    <location>
        <begin position="1"/>
        <end position="35"/>
    </location>
</feature>
<reference evidence="3" key="3">
    <citation type="submission" date="2020-12" db="UniProtKB">
        <authorList>
            <consortium name="EnsemblPlants"/>
        </authorList>
    </citation>
    <scope>IDENTIFICATION</scope>
</reference>
<dbReference type="Proteomes" id="UP000006727">
    <property type="component" value="Chromosome 4"/>
</dbReference>
<keyword evidence="4" id="KW-1185">Reference proteome</keyword>
<proteinExistence type="predicted"/>
<reference evidence="2 4" key="2">
    <citation type="journal article" date="2018" name="Plant J.">
        <title>The Physcomitrella patens chromosome-scale assembly reveals moss genome structure and evolution.</title>
        <authorList>
            <person name="Lang D."/>
            <person name="Ullrich K.K."/>
            <person name="Murat F."/>
            <person name="Fuchs J."/>
            <person name="Jenkins J."/>
            <person name="Haas F.B."/>
            <person name="Piednoel M."/>
            <person name="Gundlach H."/>
            <person name="Van Bel M."/>
            <person name="Meyberg R."/>
            <person name="Vives C."/>
            <person name="Morata J."/>
            <person name="Symeonidi A."/>
            <person name="Hiss M."/>
            <person name="Muchero W."/>
            <person name="Kamisugi Y."/>
            <person name="Saleh O."/>
            <person name="Blanc G."/>
            <person name="Decker E.L."/>
            <person name="van Gessel N."/>
            <person name="Grimwood J."/>
            <person name="Hayes R.D."/>
            <person name="Graham S.W."/>
            <person name="Gunter L.E."/>
            <person name="McDaniel S.F."/>
            <person name="Hoernstein S.N.W."/>
            <person name="Larsson A."/>
            <person name="Li F.W."/>
            <person name="Perroud P.F."/>
            <person name="Phillips J."/>
            <person name="Ranjan P."/>
            <person name="Rokshar D.S."/>
            <person name="Rothfels C.J."/>
            <person name="Schneider L."/>
            <person name="Shu S."/>
            <person name="Stevenson D.W."/>
            <person name="Thummler F."/>
            <person name="Tillich M."/>
            <person name="Villarreal Aguilar J.C."/>
            <person name="Widiez T."/>
            <person name="Wong G.K."/>
            <person name="Wymore A."/>
            <person name="Zhang Y."/>
            <person name="Zimmer A.D."/>
            <person name="Quatrano R.S."/>
            <person name="Mayer K.F.X."/>
            <person name="Goodstein D."/>
            <person name="Casacuberta J.M."/>
            <person name="Vandepoele K."/>
            <person name="Reski R."/>
            <person name="Cuming A.C."/>
            <person name="Tuskan G.A."/>
            <person name="Maumus F."/>
            <person name="Salse J."/>
            <person name="Schmutz J."/>
            <person name="Rensing S.A."/>
        </authorList>
    </citation>
    <scope>NUCLEOTIDE SEQUENCE [LARGE SCALE GENOMIC DNA]</scope>
    <source>
        <strain evidence="3 4">cv. Gransden 2004</strain>
    </source>
</reference>
<feature type="region of interest" description="Disordered" evidence="1">
    <location>
        <begin position="79"/>
        <end position="112"/>
    </location>
</feature>
<evidence type="ECO:0000313" key="3">
    <source>
        <dbReference type="EnsemblPlants" id="PAC:32919111.CDS.1"/>
    </source>
</evidence>
<evidence type="ECO:0000313" key="2">
    <source>
        <dbReference type="EMBL" id="PNR55318.1"/>
    </source>
</evidence>
<dbReference type="EMBL" id="ABEU02000004">
    <property type="protein sequence ID" value="PNR55318.1"/>
    <property type="molecule type" value="Genomic_DNA"/>
</dbReference>
<name>A0A2K1KNG4_PHYPA</name>
<evidence type="ECO:0000256" key="1">
    <source>
        <dbReference type="SAM" id="MobiDB-lite"/>
    </source>
</evidence>
<accession>A0A2K1KNG4</accession>
<feature type="compositionally biased region" description="Basic and acidic residues" evidence="1">
    <location>
        <begin position="96"/>
        <end position="112"/>
    </location>
</feature>
<dbReference type="AlphaFoldDB" id="A0A2K1KNG4"/>
<dbReference type="InParanoid" id="A0A2K1KNG4"/>
<reference evidence="2 4" key="1">
    <citation type="journal article" date="2008" name="Science">
        <title>The Physcomitrella genome reveals evolutionary insights into the conquest of land by plants.</title>
        <authorList>
            <person name="Rensing S."/>
            <person name="Lang D."/>
            <person name="Zimmer A."/>
            <person name="Terry A."/>
            <person name="Salamov A."/>
            <person name="Shapiro H."/>
            <person name="Nishiyama T."/>
            <person name="Perroud P.-F."/>
            <person name="Lindquist E."/>
            <person name="Kamisugi Y."/>
            <person name="Tanahashi T."/>
            <person name="Sakakibara K."/>
            <person name="Fujita T."/>
            <person name="Oishi K."/>
            <person name="Shin-I T."/>
            <person name="Kuroki Y."/>
            <person name="Toyoda A."/>
            <person name="Suzuki Y."/>
            <person name="Hashimoto A."/>
            <person name="Yamaguchi K."/>
            <person name="Sugano A."/>
            <person name="Kohara Y."/>
            <person name="Fujiyama A."/>
            <person name="Anterola A."/>
            <person name="Aoki S."/>
            <person name="Ashton N."/>
            <person name="Barbazuk W.B."/>
            <person name="Barker E."/>
            <person name="Bennetzen J."/>
            <person name="Bezanilla M."/>
            <person name="Blankenship R."/>
            <person name="Cho S.H."/>
            <person name="Dutcher S."/>
            <person name="Estelle M."/>
            <person name="Fawcett J.A."/>
            <person name="Gundlach H."/>
            <person name="Hanada K."/>
            <person name="Heyl A."/>
            <person name="Hicks K.A."/>
            <person name="Hugh J."/>
            <person name="Lohr M."/>
            <person name="Mayer K."/>
            <person name="Melkozernov A."/>
            <person name="Murata T."/>
            <person name="Nelson D."/>
            <person name="Pils B."/>
            <person name="Prigge M."/>
            <person name="Reiss B."/>
            <person name="Renner T."/>
            <person name="Rombauts S."/>
            <person name="Rushton P."/>
            <person name="Sanderfoot A."/>
            <person name="Schween G."/>
            <person name="Shiu S.-H."/>
            <person name="Stueber K."/>
            <person name="Theodoulou F.L."/>
            <person name="Tu H."/>
            <person name="Van de Peer Y."/>
            <person name="Verrier P.J."/>
            <person name="Waters E."/>
            <person name="Wood A."/>
            <person name="Yang L."/>
            <person name="Cove D."/>
            <person name="Cuming A."/>
            <person name="Hasebe M."/>
            <person name="Lucas S."/>
            <person name="Mishler D.B."/>
            <person name="Reski R."/>
            <person name="Grigoriev I."/>
            <person name="Quatrano R.S."/>
            <person name="Boore J.L."/>
        </authorList>
    </citation>
    <scope>NUCLEOTIDE SEQUENCE [LARGE SCALE GENOMIC DNA]</scope>
    <source>
        <strain evidence="3 4">cv. Gransden 2004</strain>
    </source>
</reference>
<dbReference type="Gramene" id="Pp3c4_14620V3.1">
    <property type="protein sequence ID" value="PAC:32919111.CDS.1"/>
    <property type="gene ID" value="Pp3c4_14620"/>
</dbReference>